<dbReference type="InterPro" id="IPR036034">
    <property type="entry name" value="PDZ_sf"/>
</dbReference>
<dbReference type="RefSeq" id="XP_001745866.1">
    <property type="nucleotide sequence ID" value="XM_001745814.1"/>
</dbReference>
<dbReference type="STRING" id="81824.A9UZT6"/>
<evidence type="ECO:0000256" key="4">
    <source>
        <dbReference type="SAM" id="MobiDB-lite"/>
    </source>
</evidence>
<feature type="compositionally biased region" description="Acidic residues" evidence="4">
    <location>
        <begin position="21"/>
        <end position="38"/>
    </location>
</feature>
<dbReference type="EMBL" id="CH991551">
    <property type="protein sequence ID" value="EDQ89290.1"/>
    <property type="molecule type" value="Genomic_DNA"/>
</dbReference>
<feature type="domain" description="PDZ" evidence="6">
    <location>
        <begin position="150"/>
        <end position="227"/>
    </location>
</feature>
<evidence type="ECO:0000313" key="7">
    <source>
        <dbReference type="EMBL" id="EDQ89290.1"/>
    </source>
</evidence>
<evidence type="ECO:0000256" key="5">
    <source>
        <dbReference type="SAM" id="Phobius"/>
    </source>
</evidence>
<dbReference type="GO" id="GO:0072659">
    <property type="term" value="P:protein localization to plasma membrane"/>
    <property type="evidence" value="ECO:0000318"/>
    <property type="project" value="GO_Central"/>
</dbReference>
<comment type="subcellular location">
    <subcellularLocation>
        <location evidence="1">Cell membrane</location>
    </subcellularLocation>
</comment>
<keyword evidence="3" id="KW-0677">Repeat</keyword>
<dbReference type="Pfam" id="PF17820">
    <property type="entry name" value="PDZ_6"/>
    <property type="match status" value="1"/>
</dbReference>
<dbReference type="GO" id="GO:0016324">
    <property type="term" value="C:apical plasma membrane"/>
    <property type="evidence" value="ECO:0000318"/>
    <property type="project" value="GO_Central"/>
</dbReference>
<dbReference type="InParanoid" id="A9UZT6"/>
<dbReference type="KEGG" id="mbr:MONBRDRAFT_25573"/>
<dbReference type="SUPFAM" id="SSF50156">
    <property type="entry name" value="PDZ domain-like"/>
    <property type="match status" value="1"/>
</dbReference>
<dbReference type="PROSITE" id="PS50106">
    <property type="entry name" value="PDZ"/>
    <property type="match status" value="1"/>
</dbReference>
<feature type="transmembrane region" description="Helical" evidence="5">
    <location>
        <begin position="319"/>
        <end position="335"/>
    </location>
</feature>
<keyword evidence="5" id="KW-0812">Transmembrane</keyword>
<feature type="region of interest" description="Disordered" evidence="4">
    <location>
        <begin position="1"/>
        <end position="50"/>
    </location>
</feature>
<evidence type="ECO:0000256" key="2">
    <source>
        <dbReference type="ARBA" id="ARBA00022475"/>
    </source>
</evidence>
<dbReference type="PANTHER" id="PTHR14191:SF3">
    <property type="entry name" value="NA(+)_H(+) EXCHANGE REGULATORY COFACTOR-LIKE PROTEIN NRFL-1"/>
    <property type="match status" value="1"/>
</dbReference>
<organism evidence="7 8">
    <name type="scientific">Monosiga brevicollis</name>
    <name type="common">Choanoflagellate</name>
    <dbReference type="NCBI Taxonomy" id="81824"/>
    <lineage>
        <taxon>Eukaryota</taxon>
        <taxon>Choanoflagellata</taxon>
        <taxon>Craspedida</taxon>
        <taxon>Salpingoecidae</taxon>
        <taxon>Monosiga</taxon>
    </lineage>
</organism>
<evidence type="ECO:0000313" key="8">
    <source>
        <dbReference type="Proteomes" id="UP000001357"/>
    </source>
</evidence>
<protein>
    <recommendedName>
        <fullName evidence="6">PDZ domain-containing protein</fullName>
    </recommendedName>
</protein>
<dbReference type="GO" id="GO:0043495">
    <property type="term" value="F:protein-membrane adaptor activity"/>
    <property type="evidence" value="ECO:0000318"/>
    <property type="project" value="GO_Central"/>
</dbReference>
<evidence type="ECO:0000256" key="1">
    <source>
        <dbReference type="ARBA" id="ARBA00004236"/>
    </source>
</evidence>
<evidence type="ECO:0000259" key="6">
    <source>
        <dbReference type="PROSITE" id="PS50106"/>
    </source>
</evidence>
<proteinExistence type="predicted"/>
<dbReference type="SMART" id="SM00228">
    <property type="entry name" value="PDZ"/>
    <property type="match status" value="1"/>
</dbReference>
<dbReference type="PANTHER" id="PTHR14191">
    <property type="entry name" value="PDZ DOMAIN CONTAINING PROTEIN"/>
    <property type="match status" value="1"/>
</dbReference>
<dbReference type="GeneID" id="5891015"/>
<name>A9UZT6_MONBE</name>
<feature type="compositionally biased region" description="Basic and acidic residues" evidence="4">
    <location>
        <begin position="1"/>
        <end position="11"/>
    </location>
</feature>
<dbReference type="Gene3D" id="2.30.42.10">
    <property type="match status" value="1"/>
</dbReference>
<gene>
    <name evidence="7" type="ORF">MONBRDRAFT_25573</name>
</gene>
<dbReference type="InterPro" id="IPR001478">
    <property type="entry name" value="PDZ"/>
</dbReference>
<keyword evidence="5" id="KW-0472">Membrane</keyword>
<dbReference type="InterPro" id="IPR041489">
    <property type="entry name" value="PDZ_6"/>
</dbReference>
<dbReference type="InterPro" id="IPR051067">
    <property type="entry name" value="NHER"/>
</dbReference>
<dbReference type="eggNOG" id="KOG3528">
    <property type="taxonomic scope" value="Eukaryota"/>
</dbReference>
<keyword evidence="2" id="KW-1003">Cell membrane</keyword>
<dbReference type="AlphaFoldDB" id="A9UZT6"/>
<evidence type="ECO:0000256" key="3">
    <source>
        <dbReference type="ARBA" id="ARBA00022737"/>
    </source>
</evidence>
<keyword evidence="5" id="KW-1133">Transmembrane helix</keyword>
<accession>A9UZT6</accession>
<sequence length="363" mass="39485">MADDNEHERHPLLVGGHGDGDGDGDEEEEEEEMEEDQEALLLPRQSDALMEEVGVSPVRTEYSSRRVSRSSAAGSLAMAPPPAYDEPAWCNSRPIGADAEEIDAVLQETHFSEAAPPSFAEATRSQPRGMVSIDMTAMNAREPLVHGPRNILLTRQGDSFGFTLGGHAPTYIVDVEPLGPAARVGVTKGDQILEVNGTDVHGADIPTVSMLIQQTDEQLAMIVAHPPPALHHLPIEEEDGEAAAWYSALRVVPNDARGVDPLARPNSFMGQALCSMFLCPCLGALAVWHSHLVQAAWVRQAHHAAHAHAIMARRTASSAVFYGLMMWMLFLFIYFDSRARADAGNGDDDDWWQNNSTNPSGWP</sequence>
<reference evidence="7 8" key="1">
    <citation type="journal article" date="2008" name="Nature">
        <title>The genome of the choanoflagellate Monosiga brevicollis and the origin of metazoans.</title>
        <authorList>
            <consortium name="JGI Sequencing"/>
            <person name="King N."/>
            <person name="Westbrook M.J."/>
            <person name="Young S.L."/>
            <person name="Kuo A."/>
            <person name="Abedin M."/>
            <person name="Chapman J."/>
            <person name="Fairclough S."/>
            <person name="Hellsten U."/>
            <person name="Isogai Y."/>
            <person name="Letunic I."/>
            <person name="Marr M."/>
            <person name="Pincus D."/>
            <person name="Putnam N."/>
            <person name="Rokas A."/>
            <person name="Wright K.J."/>
            <person name="Zuzow R."/>
            <person name="Dirks W."/>
            <person name="Good M."/>
            <person name="Goodstein D."/>
            <person name="Lemons D."/>
            <person name="Li W."/>
            <person name="Lyons J.B."/>
            <person name="Morris A."/>
            <person name="Nichols S."/>
            <person name="Richter D.J."/>
            <person name="Salamov A."/>
            <person name="Bork P."/>
            <person name="Lim W.A."/>
            <person name="Manning G."/>
            <person name="Miller W.T."/>
            <person name="McGinnis W."/>
            <person name="Shapiro H."/>
            <person name="Tjian R."/>
            <person name="Grigoriev I.V."/>
            <person name="Rokhsar D."/>
        </authorList>
    </citation>
    <scope>NUCLEOTIDE SEQUENCE [LARGE SCALE GENOMIC DNA]</scope>
    <source>
        <strain evidence="8">MX1 / ATCC 50154</strain>
    </source>
</reference>
<keyword evidence="8" id="KW-1185">Reference proteome</keyword>
<dbReference type="Proteomes" id="UP000001357">
    <property type="component" value="Unassembled WGS sequence"/>
</dbReference>